<name>A0A9D5A0C3_PEA</name>
<feature type="compositionally biased region" description="Polar residues" evidence="1">
    <location>
        <begin position="244"/>
        <end position="255"/>
    </location>
</feature>
<reference evidence="2 3" key="1">
    <citation type="journal article" date="2022" name="Nat. Genet.">
        <title>Improved pea reference genome and pan-genome highlight genomic features and evolutionary characteristics.</title>
        <authorList>
            <person name="Yang T."/>
            <person name="Liu R."/>
            <person name="Luo Y."/>
            <person name="Hu S."/>
            <person name="Wang D."/>
            <person name="Wang C."/>
            <person name="Pandey M.K."/>
            <person name="Ge S."/>
            <person name="Xu Q."/>
            <person name="Li N."/>
            <person name="Li G."/>
            <person name="Huang Y."/>
            <person name="Saxena R.K."/>
            <person name="Ji Y."/>
            <person name="Li M."/>
            <person name="Yan X."/>
            <person name="He Y."/>
            <person name="Liu Y."/>
            <person name="Wang X."/>
            <person name="Xiang C."/>
            <person name="Varshney R.K."/>
            <person name="Ding H."/>
            <person name="Gao S."/>
            <person name="Zong X."/>
        </authorList>
    </citation>
    <scope>NUCLEOTIDE SEQUENCE [LARGE SCALE GENOMIC DNA]</scope>
    <source>
        <strain evidence="2 3">cv. Zhongwan 6</strain>
    </source>
</reference>
<dbReference type="Proteomes" id="UP001058974">
    <property type="component" value="Chromosome 7"/>
</dbReference>
<dbReference type="PROSITE" id="PS00141">
    <property type="entry name" value="ASP_PROTEASE"/>
    <property type="match status" value="1"/>
</dbReference>
<dbReference type="CDD" id="cd00303">
    <property type="entry name" value="retropepsin_like"/>
    <property type="match status" value="1"/>
</dbReference>
<dbReference type="PANTHER" id="PTHR32108:SF9">
    <property type="entry name" value="REVERSE TRANSCRIPTASE RNASE H-LIKE DOMAIN-CONTAINING PROTEIN"/>
    <property type="match status" value="1"/>
</dbReference>
<organism evidence="2 3">
    <name type="scientific">Pisum sativum</name>
    <name type="common">Garden pea</name>
    <name type="synonym">Lathyrus oleraceus</name>
    <dbReference type="NCBI Taxonomy" id="3888"/>
    <lineage>
        <taxon>Eukaryota</taxon>
        <taxon>Viridiplantae</taxon>
        <taxon>Streptophyta</taxon>
        <taxon>Embryophyta</taxon>
        <taxon>Tracheophyta</taxon>
        <taxon>Spermatophyta</taxon>
        <taxon>Magnoliopsida</taxon>
        <taxon>eudicotyledons</taxon>
        <taxon>Gunneridae</taxon>
        <taxon>Pentapetalae</taxon>
        <taxon>rosids</taxon>
        <taxon>fabids</taxon>
        <taxon>Fabales</taxon>
        <taxon>Fabaceae</taxon>
        <taxon>Papilionoideae</taxon>
        <taxon>50 kb inversion clade</taxon>
        <taxon>NPAAA clade</taxon>
        <taxon>Hologalegina</taxon>
        <taxon>IRL clade</taxon>
        <taxon>Fabeae</taxon>
        <taxon>Lathyrus</taxon>
    </lineage>
</organism>
<dbReference type="AlphaFoldDB" id="A0A9D5A0C3"/>
<accession>A0A9D5A0C3</accession>
<evidence type="ECO:0000313" key="2">
    <source>
        <dbReference type="EMBL" id="KAI5390981.1"/>
    </source>
</evidence>
<proteinExistence type="predicted"/>
<sequence>MSYAELYPSLIERNLITPRDPPAIPVNPQWWYKPDLHCVYHSGAPGHDMDNCFQLKTKVQDLMRCGILSFEDAGPNVKKNPLPEHGKSVNMVQGCPGKYKVRKDLQQLLDEGVIEILQNRNVDEDELEVNVISPVFRIPEPIIIRYDGSKQKVSPSLIIKPAGPVPYSSDKAIPFGYNAVAVEDGKEVTLPSSSVVSITDVSGLTRSGHVFSAPPKPQAVADSVERPVGNAVNSPNPTLGVKPSSVQKTPTSVDPSGNLKEECDEMLKLIKKSEYSVVDQLLQTPSKISVLSLLLNSEPHREALQKVLDVAYVDHDVTIEQFDSIVANITACNTLCFCDSDLPEEGRDHNLALHISMNFKDDAMSNVLVDTGSSLNVLPKSTLARLSFQGPPMRQSGVVVKAFDGSRKTVIGEVDLPIKIGPKAEIREEQETGSGRGEKALLVSHLSSFSYIDTEDEVGTPFQALSIAEPVEKRTPSFVSYRDAKLAIEYGAVAGLGKMIELEDNKSRAGIGFSSGVFNEKGL</sequence>
<keyword evidence="3" id="KW-1185">Reference proteome</keyword>
<evidence type="ECO:0008006" key="4">
    <source>
        <dbReference type="Google" id="ProtNLM"/>
    </source>
</evidence>
<dbReference type="GO" id="GO:0004190">
    <property type="term" value="F:aspartic-type endopeptidase activity"/>
    <property type="evidence" value="ECO:0007669"/>
    <property type="project" value="InterPro"/>
</dbReference>
<dbReference type="PANTHER" id="PTHR32108">
    <property type="entry name" value="DNA-DIRECTED RNA POLYMERASE SUBUNIT ALPHA"/>
    <property type="match status" value="1"/>
</dbReference>
<gene>
    <name evidence="2" type="ORF">KIW84_076012</name>
</gene>
<dbReference type="GO" id="GO:0006508">
    <property type="term" value="P:proteolysis"/>
    <property type="evidence" value="ECO:0007669"/>
    <property type="project" value="InterPro"/>
</dbReference>
<feature type="region of interest" description="Disordered" evidence="1">
    <location>
        <begin position="231"/>
        <end position="258"/>
    </location>
</feature>
<evidence type="ECO:0000256" key="1">
    <source>
        <dbReference type="SAM" id="MobiDB-lite"/>
    </source>
</evidence>
<evidence type="ECO:0000313" key="3">
    <source>
        <dbReference type="Proteomes" id="UP001058974"/>
    </source>
</evidence>
<dbReference type="InterPro" id="IPR001969">
    <property type="entry name" value="Aspartic_peptidase_AS"/>
</dbReference>
<protein>
    <recommendedName>
        <fullName evidence="4">Gag-pro-like protein</fullName>
    </recommendedName>
</protein>
<dbReference type="EMBL" id="JAMSHJ010000007">
    <property type="protein sequence ID" value="KAI5390981.1"/>
    <property type="molecule type" value="Genomic_DNA"/>
</dbReference>
<dbReference type="Gramene" id="Psat07G0601200-T1">
    <property type="protein sequence ID" value="KAI5390981.1"/>
    <property type="gene ID" value="KIW84_076012"/>
</dbReference>
<comment type="caution">
    <text evidence="2">The sequence shown here is derived from an EMBL/GenBank/DDBJ whole genome shotgun (WGS) entry which is preliminary data.</text>
</comment>